<evidence type="ECO:0000313" key="23">
    <source>
        <dbReference type="EMBL" id="KAK4881007.1"/>
    </source>
</evidence>
<keyword evidence="16" id="KW-0511">Multifunctional enzyme</keyword>
<dbReference type="EC" id="3.5.4.10" evidence="8"/>
<reference evidence="24" key="1">
    <citation type="submission" date="2023-01" db="EMBL/GenBank/DDBJ databases">
        <title>Key to firefly adult light organ development and bioluminescence: homeobox transcription factors regulate luciferase expression and transportation to peroxisome.</title>
        <authorList>
            <person name="Fu X."/>
        </authorList>
    </citation>
    <scope>NUCLEOTIDE SEQUENCE [LARGE SCALE GENOMIC DNA]</scope>
</reference>
<dbReference type="InterPro" id="IPR026847">
    <property type="entry name" value="VPS13"/>
</dbReference>
<dbReference type="Gene3D" id="3.40.140.20">
    <property type="match status" value="2"/>
</dbReference>
<evidence type="ECO:0000256" key="4">
    <source>
        <dbReference type="ARBA" id="ARBA00004954"/>
    </source>
</evidence>
<keyword evidence="14" id="KW-0378">Hydrolase</keyword>
<keyword evidence="15" id="KW-0445">Lipid transport</keyword>
<dbReference type="InterPro" id="IPR011607">
    <property type="entry name" value="MGS-like_dom"/>
</dbReference>
<dbReference type="GO" id="GO:0006164">
    <property type="term" value="P:purine nucleotide biosynthetic process"/>
    <property type="evidence" value="ECO:0007669"/>
    <property type="project" value="UniProtKB-KW"/>
</dbReference>
<keyword evidence="24" id="KW-1185">Reference proteome</keyword>
<evidence type="ECO:0000256" key="15">
    <source>
        <dbReference type="ARBA" id="ARBA00023055"/>
    </source>
</evidence>
<dbReference type="Pfam" id="PF01808">
    <property type="entry name" value="AICARFT_IMPCHas"/>
    <property type="match status" value="1"/>
</dbReference>
<dbReference type="InterPro" id="IPR002695">
    <property type="entry name" value="PurH-like"/>
</dbReference>
<dbReference type="InterPro" id="IPR024051">
    <property type="entry name" value="AICAR_Tfase_dup_dom_sf"/>
</dbReference>
<evidence type="ECO:0000256" key="18">
    <source>
        <dbReference type="ARBA" id="ARBA00046691"/>
    </source>
</evidence>
<dbReference type="Pfam" id="PF12624">
    <property type="entry name" value="VPS13_N"/>
    <property type="match status" value="1"/>
</dbReference>
<evidence type="ECO:0000256" key="1">
    <source>
        <dbReference type="ARBA" id="ARBA00000945"/>
    </source>
</evidence>
<dbReference type="InterPro" id="IPR026854">
    <property type="entry name" value="VPS13_N"/>
</dbReference>
<evidence type="ECO:0000256" key="10">
    <source>
        <dbReference type="ARBA" id="ARBA00022448"/>
    </source>
</evidence>
<dbReference type="GO" id="GO:0006869">
    <property type="term" value="P:lipid transport"/>
    <property type="evidence" value="ECO:0007669"/>
    <property type="project" value="UniProtKB-KW"/>
</dbReference>
<accession>A0AAN7PAJ1</accession>
<evidence type="ECO:0000256" key="21">
    <source>
        <dbReference type="ARBA" id="ARBA00053070"/>
    </source>
</evidence>
<dbReference type="Pfam" id="PF25033">
    <property type="entry name" value="VPS13_M"/>
    <property type="match status" value="1"/>
</dbReference>
<comment type="caution">
    <text evidence="23">The sequence shown here is derived from an EMBL/GenBank/DDBJ whole genome shotgun (WGS) entry which is preliminary data.</text>
</comment>
<evidence type="ECO:0000313" key="24">
    <source>
        <dbReference type="Proteomes" id="UP001353858"/>
    </source>
</evidence>
<dbReference type="CDD" id="cd01421">
    <property type="entry name" value="IMPCH"/>
    <property type="match status" value="1"/>
</dbReference>
<dbReference type="Gene3D" id="3.40.50.1380">
    <property type="entry name" value="Methylglyoxal synthase-like domain"/>
    <property type="match status" value="1"/>
</dbReference>
<dbReference type="PROSITE" id="PS51855">
    <property type="entry name" value="MGS"/>
    <property type="match status" value="1"/>
</dbReference>
<evidence type="ECO:0000256" key="2">
    <source>
        <dbReference type="ARBA" id="ARBA00004514"/>
    </source>
</evidence>
<dbReference type="SMART" id="SM00851">
    <property type="entry name" value="MGS"/>
    <property type="match status" value="1"/>
</dbReference>
<dbReference type="PANTHER" id="PTHR16166">
    <property type="entry name" value="VACUOLAR PROTEIN SORTING-ASSOCIATED PROTEIN VPS13"/>
    <property type="match status" value="1"/>
</dbReference>
<dbReference type="SUPFAM" id="SSF53927">
    <property type="entry name" value="Cytidine deaminase-like"/>
    <property type="match status" value="1"/>
</dbReference>
<dbReference type="GO" id="GO:0004643">
    <property type="term" value="F:phosphoribosylaminoimidazolecarboxamide formyltransferase activity"/>
    <property type="evidence" value="ECO:0007669"/>
    <property type="project" value="UniProtKB-EC"/>
</dbReference>
<dbReference type="GO" id="GO:0006623">
    <property type="term" value="P:protein targeting to vacuole"/>
    <property type="evidence" value="ECO:0007669"/>
    <property type="project" value="TreeGrafter"/>
</dbReference>
<dbReference type="HAMAP" id="MF_00139">
    <property type="entry name" value="PurH"/>
    <property type="match status" value="1"/>
</dbReference>
<comment type="pathway">
    <text evidence="3">Purine metabolism; IMP biosynthesis via de novo pathway; IMP from 5-formamido-1-(5-phospho-D-ribosyl)imidazole-4-carboxamide: step 1/1.</text>
</comment>
<evidence type="ECO:0000256" key="5">
    <source>
        <dbReference type="ARBA" id="ARBA00006545"/>
    </source>
</evidence>
<dbReference type="EC" id="2.1.2.3" evidence="7"/>
<dbReference type="PANTHER" id="PTHR16166:SF93">
    <property type="entry name" value="INTERMEMBRANE LIPID TRANSFER PROTEIN VPS13"/>
    <property type="match status" value="1"/>
</dbReference>
<protein>
    <recommendedName>
        <fullName evidence="9">Bifunctional purine biosynthesis protein ATIC</fullName>
        <ecNumber evidence="7">2.1.2.3</ecNumber>
        <ecNumber evidence="8">3.5.4.10</ecNumber>
    </recommendedName>
    <alternativeName>
        <fullName evidence="17">AICAR transformylase/inosine monophosphate cyclohydrolase</fullName>
    </alternativeName>
</protein>
<dbReference type="SMART" id="SM00798">
    <property type="entry name" value="AICARFT_IMPCHas"/>
    <property type="match status" value="1"/>
</dbReference>
<evidence type="ECO:0000259" key="22">
    <source>
        <dbReference type="PROSITE" id="PS51855"/>
    </source>
</evidence>
<dbReference type="InterPro" id="IPR016193">
    <property type="entry name" value="Cytidine_deaminase-like"/>
</dbReference>
<evidence type="ECO:0000256" key="12">
    <source>
        <dbReference type="ARBA" id="ARBA00022679"/>
    </source>
</evidence>
<evidence type="ECO:0000256" key="17">
    <source>
        <dbReference type="ARBA" id="ARBA00032307"/>
    </source>
</evidence>
<dbReference type="Pfam" id="PF02142">
    <property type="entry name" value="MGS"/>
    <property type="match status" value="1"/>
</dbReference>
<keyword evidence="10" id="KW-0813">Transport</keyword>
<evidence type="ECO:0000256" key="14">
    <source>
        <dbReference type="ARBA" id="ARBA00022801"/>
    </source>
</evidence>
<dbReference type="SUPFAM" id="SSF52335">
    <property type="entry name" value="Methylglyoxal synthase-like"/>
    <property type="match status" value="1"/>
</dbReference>
<dbReference type="InterPro" id="IPR036914">
    <property type="entry name" value="MGS-like_dom_sf"/>
</dbReference>
<dbReference type="NCBIfam" id="NF005492">
    <property type="entry name" value="PRK07106.1"/>
    <property type="match status" value="1"/>
</dbReference>
<dbReference type="InterPro" id="IPR056747">
    <property type="entry name" value="VPS13-like_M"/>
</dbReference>
<evidence type="ECO:0000256" key="13">
    <source>
        <dbReference type="ARBA" id="ARBA00022755"/>
    </source>
</evidence>
<evidence type="ECO:0000256" key="11">
    <source>
        <dbReference type="ARBA" id="ARBA00022490"/>
    </source>
</evidence>
<dbReference type="FunFam" id="3.40.50.1380:FF:000003">
    <property type="entry name" value="Bifunctional purine biosynthesis protein"/>
    <property type="match status" value="1"/>
</dbReference>
<dbReference type="FunFam" id="1.10.287.440:FF:000001">
    <property type="entry name" value="Bifunctional purine biosynthesis protein PURH"/>
    <property type="match status" value="1"/>
</dbReference>
<comment type="subunit">
    <text evidence="18">Homodimer. Associates with internalized INSR complexes on Golgi/endosomal membranes. Interacts with INSR; ATIC together with PRKAA2/AMPK2 and HACD3/PTPLAD1 is proposed to be part of a signaling network regulating INSR autophosphorylation and endocytosis.</text>
</comment>
<proteinExistence type="inferred from homology"/>
<evidence type="ECO:0000256" key="19">
    <source>
        <dbReference type="ARBA" id="ARBA00047515"/>
    </source>
</evidence>
<keyword evidence="12" id="KW-0808">Transferase</keyword>
<comment type="catalytic activity">
    <reaction evidence="19">
        <text>(6R)-10-formyltetrahydrofolate + 5-amino-1-(5-phospho-beta-D-ribosyl)imidazole-4-carboxamide = 5-formamido-1-(5-phospho-D-ribosyl)imidazole-4-carboxamide + (6S)-5,6,7,8-tetrahydrofolate</text>
        <dbReference type="Rhea" id="RHEA:22192"/>
        <dbReference type="ChEBI" id="CHEBI:57453"/>
        <dbReference type="ChEBI" id="CHEBI:58467"/>
        <dbReference type="ChEBI" id="CHEBI:58475"/>
        <dbReference type="ChEBI" id="CHEBI:195366"/>
        <dbReference type="EC" id="2.1.2.3"/>
    </reaction>
    <physiologicalReaction direction="left-to-right" evidence="19">
        <dbReference type="Rhea" id="RHEA:22193"/>
    </physiologicalReaction>
</comment>
<organism evidence="23 24">
    <name type="scientific">Aquatica leii</name>
    <dbReference type="NCBI Taxonomy" id="1421715"/>
    <lineage>
        <taxon>Eukaryota</taxon>
        <taxon>Metazoa</taxon>
        <taxon>Ecdysozoa</taxon>
        <taxon>Arthropoda</taxon>
        <taxon>Hexapoda</taxon>
        <taxon>Insecta</taxon>
        <taxon>Pterygota</taxon>
        <taxon>Neoptera</taxon>
        <taxon>Endopterygota</taxon>
        <taxon>Coleoptera</taxon>
        <taxon>Polyphaga</taxon>
        <taxon>Elateriformia</taxon>
        <taxon>Elateroidea</taxon>
        <taxon>Lampyridae</taxon>
        <taxon>Luciolinae</taxon>
        <taxon>Aquatica</taxon>
    </lineage>
</organism>
<evidence type="ECO:0000256" key="6">
    <source>
        <dbReference type="ARBA" id="ARBA00007667"/>
    </source>
</evidence>
<dbReference type="GO" id="GO:0005829">
    <property type="term" value="C:cytosol"/>
    <property type="evidence" value="ECO:0007669"/>
    <property type="project" value="UniProtKB-SubCell"/>
</dbReference>
<comment type="similarity">
    <text evidence="6">Belongs to the PurH family.</text>
</comment>
<evidence type="ECO:0000256" key="7">
    <source>
        <dbReference type="ARBA" id="ARBA00012253"/>
    </source>
</evidence>
<dbReference type="InterPro" id="IPR009543">
    <property type="entry name" value="VPS13_VAB"/>
</dbReference>
<comment type="function">
    <text evidence="21">Bifunctional enzyme that catalyzes the last two steps of purine biosynthesis. Acts as a transformylase that incorporates a formyl group to the AMP analog AICAR (5-amino-1-(5-phospho-beta-D-ribosyl)imidazole-4-carboxamide) to produce the intermediate formyl-AICAR (FAICAR). Can use both 10-formyldihydrofolate and 10-formyltetrahydrofolate as the formyl donor in this reaction. Also catalyzes the cyclization of FAICAR to inosine monophosphate (IMP). Promotes insulin receptor/INSR autophosphorylation and is involved in INSR internalization.</text>
</comment>
<evidence type="ECO:0000256" key="9">
    <source>
        <dbReference type="ARBA" id="ARBA00017905"/>
    </source>
</evidence>
<comment type="pathway">
    <text evidence="4">Purine metabolism; IMP biosynthesis via de novo pathway; 5-formamido-1-(5-phospho-D-ribosyl)imidazole-4-carboxamide from 5-amino-1-(5-phospho-D-ribosyl)imidazole-4-carboxamide (10-formyl THF route): step 1/1.</text>
</comment>
<sequence length="3323" mass="371647">MASSGNIALLSVSNKAGLIDLGKSLSALDFQLVASGGTAKSLRDAGLSVKDVSDISGAPEILGGRVKTLHPTVHGGILARLTPSDQSDLLKQNIELIRIVVCNLYPFVQTVSNPDVTVADAVENIDIGGVTLLRAAAKNHQRVTVICDPNDYAKVIDEIKTSNTKDTSLDTRQKLALKAFTHTAEYDTAISDYFRKQYSNGVSQLTLRYGINPHQKPAQLFTTLEQLPLSVVNGSPGFINLCDALNGWQLVRELKFSLNLPAATSFKHVSPAGAAVGVPLSSEQAKLCMVDDLREQLTPLAVAYARARGADRMSSFGDFVALSDTCDYATARLISREVSDGIIAPDYTPEALELLRKKKNGSYCVLKIDCNFEPSSVEQKTLFGMTLEQQRNNAVIDKNLFTNVVTTNKNLPDSAIRDLIVATIALKYTQSNSVCYAKDGQVIGIGAGQQSRIHCTRLAGDKANNWWLRQHPKVLGMKFKKIVKRAEISNAIDNYVNDTVGKDMDISVWKGMFEEIPPELTEGERKAWLGQLKEVCLGSDAFFPFRDNVDRAYLSGVTYIASPAGSTNDDEVIKACNEHEITMQFLTNSANLSKHYLMGVADVLNRVLGDYVENLDSKQLKLGIWGGDVVLKDLILKRSALDQLNLPIGIVYGRLGQLVLKIPWKNLYGAAVEATIEGLYLLVVPNQQTKYDAEKEKEEMRKNKTKEIETINQMKQKEAEKNNPKTDDTFTEKLTIQIIKNVQVKIQNIHLRYEDKVTQPTSPFAVGVTLANLSMETTDETWTPTILQETVSKIFKVVKLDGLAAYWNCGSAMYANLPTIDLVDRFNREVATKTDTPSNYNYLLGPIYSSARLRLNPKPDCDTPEFSIPKIHANLEMEKLYIGINKSQYRNIIALADSFTRMGKGAPYRKFRPDLQEYKNHYVEWWKFAYNSVLSDIRRRRRDWSWDHMKEFRDMCRKYNELYRTKLSQKKVPVALQQKLDFYEQELDIFNIVVERQKVEVDLERLGKLKEKEEPQSFWSGWWGGSKANENTASNDIVKQFEEAMTPDEKDRLYKAIGYQENSAPLQYPQAYVDSSGTFVLRKLEIQVLDDSSSIPLVLRTELTGVKCRLDTRVAASAIKVAMNVDGFSVFGVQQEELVPELISSVMQAGESGALLDVMFETNPLDNLCDHRIHVNVKPVKVVYDAVTINNTISVFQAPQSSALEQLSVAAGNGLNNFKEMSATGLQHAVEKSTVIDLKVDLHAPYVLIPYGGKYTGVENVLIVNLGHMKVFSSDRKTSTKSVRELHAKGTDDDKILQEMISQSYDKFNLELSQLQVLLVQGGEDWYKLMHETNVTASHLLSPLNINLTVLKCLITDDPRLPLLKLRCHLPSIALYVSDVRLLLLIALATSIPLTSNEPESESPLLKSTHSHTSTESLVKLLDLEEKPKKRVPSVMPEVKDFKGDLVQFTKLDAQFVMNQFSLVVNHQEMSTSPLEEMLTLKISSLECDFIQQTFNMKVIARLGGIDCSQMRADSKIDVISTPLRTNEYLVVVKYITVNKMSPEFHSKYQSCEARLELDFSVLNVTLHQEGLLGILNFAKDLQSQINDITTASEEEAENKATIRKLSSVAENLVLDLRSSKTTTSASAIVKKDKPLVVETIQFKLNANLQELSLLFACDKFNISSMGIKGINAEVIVKASYTQVIASLALITIFDLNPKSLHSKILTVTSDEVAKVQVVMYNSQCASLENIDMSVQVSLGCLRFVFLNWYLSNMLNFLNHFQTAQDAIIEASQTVADTAKQNVQNAYNNSIKISLNIDIKAPEIIVPVSSQSYHALMLDLGYITILNKFTNLDIKNDQGQNAVVDEMKLKLTDLSVASILLDSEDNIVNKILLLQPVTFTLSIKRNLSNGWYKSIADIDLSGKINSITVLLAQSDYNMIMNILKGNLAEGQVASSDKPQKLDAHEASRKVTEVNVHAENKELESDLKVRALIKFTLTMESFIINLFLKGARKATSPDHDPKDALARFSLEVLSIKGRILSDNSIACSVLLVNCLMDDLRKGSERKLTRLMERKVDVSQVEQPSVSTSTESLGPPKSMVDVTIQLKDTDMFVDVRVFSFTMILSVDYLLKVADFFVTGVGEAKPLPSSTSNVVASTKSIKSVHSGVSSTSKKPESTITLNLRVEKPDIILVEHMDSIDTNALILNTEIIIKFRMSGSHQVINGSISDIQLYTCSYDPAKRADTKNSVLHPVSLSIAGSTPEGQGLHIEVCLTNICICVSPTTIELLNRVYTTVTSRMAIESEDESEAKDYSDIWQDSKYDDEEFWFLKAEEAVDILAAVDTQAVSIADSPSGRLKELCIVSIPSLIITIEAGVGNKTLPMLLLESTFHGSVNDWSSQLSLDASLSVQMGYYNSTLAVWEPLIETVEVMRENKLCYEPWVLKVEVSMNETELPPVSISEEEDYEDNVPIQPAAMTIDVSSSTNLELTVTKTTLGVLENLGKAFTSAINRGPLKATEIAAPYVLKNKSGFQVKLHLKEGAFKMYGQEEDLAEVVLAADAEIPLQLKPSLEISVIGKDLLRNSFKIENRFIYVEIPDVMQGRLQLPIQRSDKRYFSLKHRGENNDSWGIVSAVAVDEGVQYITLCSIIQVHNHFHTTVDVYYMTSRGNELECISSIEPGTSFNIPLNAVYTPTSELFFSVAGYSVTSAPFVWKDLKANLSVTKILQCTPKDATSNEAFVMKVVGETEQIYHENTNRHTMSSTSYNINLHPAFIFKNCLPVNIICCVQNIAEEKLITPGELLHMPNVDPGTSRIVLRLPDYLEKEWSCQHEVPSSPPLWSVWQFESFDSASKVILDLGMHSLNIGGSMHMALYCPFWMLNKSGLLLSYRPSNDNMNVLHHPATFKGPVLFSFNAKHFFGKKKACVRVDQGEWSDKFSLDVAGSSGFVGCKVNNMVFQIGVHNQLTYNGLTKQITFTPYYVIVNDANFDIECQEFDRPADAWITVAAKSCIPLWPRSEKDDKLLKLRVADTIDVSAPFLYTETHTTLLKLHNKYGGINVDIQMTEGGVYINLSAYEFGMAPALIINHTNDTMCIWEKETVQLRRLEPGHKSLYTWENPSGSRVLVWDIGRKKEMEDDLRKDGVGEFSPTDSLHVYWVSFLDGMQRILLFTTDESVAENVQCAKQFEAIQQEINVLIHGLGLSLVNNLTRQEIVYVGVTSSGIIWETCKIHSNRFKQMNTKDSSAVESAYQNYLNKKQMAVVNSSRVFVDNRLDIDFETGFMLQPNKRRVRRTFETGLWVQMKTSPNQLQLYAKIFKSIIKCRIAFFQLFLHQFLRLKVLLQMYKNRLPN</sequence>
<evidence type="ECO:0000256" key="3">
    <source>
        <dbReference type="ARBA" id="ARBA00004844"/>
    </source>
</evidence>
<name>A0AAN7PAJ1_9COLE</name>
<evidence type="ECO:0000256" key="16">
    <source>
        <dbReference type="ARBA" id="ARBA00023268"/>
    </source>
</evidence>
<dbReference type="NCBIfam" id="TIGR00355">
    <property type="entry name" value="purH"/>
    <property type="match status" value="1"/>
</dbReference>
<evidence type="ECO:0000256" key="8">
    <source>
        <dbReference type="ARBA" id="ARBA00012712"/>
    </source>
</evidence>
<comment type="catalytic activity">
    <reaction evidence="20">
        <text>IMP + H2O = 5-formamido-1-(5-phospho-D-ribosyl)imidazole-4-carboxamide</text>
        <dbReference type="Rhea" id="RHEA:18445"/>
        <dbReference type="ChEBI" id="CHEBI:15377"/>
        <dbReference type="ChEBI" id="CHEBI:58053"/>
        <dbReference type="ChEBI" id="CHEBI:58467"/>
        <dbReference type="EC" id="3.5.4.10"/>
    </reaction>
    <physiologicalReaction direction="right-to-left" evidence="20">
        <dbReference type="Rhea" id="RHEA:18447"/>
    </physiologicalReaction>
</comment>
<dbReference type="GO" id="GO:0003937">
    <property type="term" value="F:IMP cyclohydrolase activity"/>
    <property type="evidence" value="ECO:0007669"/>
    <property type="project" value="UniProtKB-EC"/>
</dbReference>
<comment type="subcellular location">
    <subcellularLocation>
        <location evidence="2">Cytoplasm</location>
        <location evidence="2">Cytosol</location>
    </subcellularLocation>
</comment>
<dbReference type="Proteomes" id="UP001353858">
    <property type="component" value="Unassembled WGS sequence"/>
</dbReference>
<gene>
    <name evidence="23" type="ORF">RN001_004326</name>
</gene>
<comment type="similarity">
    <text evidence="5">Belongs to the VPS13 family.</text>
</comment>
<dbReference type="FunFam" id="3.40.140.20:FF:000003">
    <property type="entry name" value="Bifunctional purine biosynthesis protein"/>
    <property type="match status" value="1"/>
</dbReference>
<keyword evidence="13" id="KW-0658">Purine biosynthesis</keyword>
<dbReference type="Pfam" id="PF25036">
    <property type="entry name" value="VPS13_VAB"/>
    <property type="match status" value="1"/>
</dbReference>
<dbReference type="InterPro" id="IPR024050">
    <property type="entry name" value="AICAR_Tfase_insert_dom_sf"/>
</dbReference>
<comment type="catalytic activity">
    <reaction evidence="1">
        <text>10-formyldihydrofolate + 5-amino-1-(5-phospho-beta-D-ribosyl)imidazole-4-carboxamide = 5-formamido-1-(5-phospho-D-ribosyl)imidazole-4-carboxamide + 7,8-dihydrofolate</text>
        <dbReference type="Rhea" id="RHEA:59144"/>
        <dbReference type="ChEBI" id="CHEBI:57451"/>
        <dbReference type="ChEBI" id="CHEBI:57452"/>
        <dbReference type="ChEBI" id="CHEBI:58467"/>
        <dbReference type="ChEBI" id="CHEBI:58475"/>
    </reaction>
    <physiologicalReaction direction="left-to-right" evidence="1">
        <dbReference type="Rhea" id="RHEA:59145"/>
    </physiologicalReaction>
</comment>
<dbReference type="EMBL" id="JARPUR010000002">
    <property type="protein sequence ID" value="KAK4881007.1"/>
    <property type="molecule type" value="Genomic_DNA"/>
</dbReference>
<dbReference type="GO" id="GO:0045053">
    <property type="term" value="P:protein retention in Golgi apparatus"/>
    <property type="evidence" value="ECO:0007669"/>
    <property type="project" value="TreeGrafter"/>
</dbReference>
<dbReference type="Gene3D" id="1.10.287.440">
    <property type="match status" value="1"/>
</dbReference>
<keyword evidence="11" id="KW-0963">Cytoplasm</keyword>
<evidence type="ECO:0000256" key="20">
    <source>
        <dbReference type="ARBA" id="ARBA00048341"/>
    </source>
</evidence>
<feature type="domain" description="MGS-like" evidence="22">
    <location>
        <begin position="1"/>
        <end position="147"/>
    </location>
</feature>